<sequence>MRHDCKDDQSFRTVEAAQEEDTIRPFGPSSHWQRMCQDEEASRPLLHDLCLETRLAQQGKARLHPVVDEKGQMITTGQSDTVADKDRMLFAMRDYVEFKLYDHKRWLQREKTILAVILAYSLLQLHESSWWQSLWNPQSPALRRNAHLHALGVVLLELYLNRSTKEVVDAPGGIDYRGVAQDLLEEHSDDINMTTEYIRAVRFCLSPHPNPYSGSFSFEDEGFREIFYSEVISMLEDNLVSRFEADNSIWRDERIE</sequence>
<dbReference type="Proteomes" id="UP000053789">
    <property type="component" value="Unassembled WGS sequence"/>
</dbReference>
<proteinExistence type="predicted"/>
<dbReference type="InterPro" id="IPR056002">
    <property type="entry name" value="DUF7580"/>
</dbReference>
<dbReference type="EMBL" id="KN846992">
    <property type="protein sequence ID" value="KIW90851.1"/>
    <property type="molecule type" value="Genomic_DNA"/>
</dbReference>
<gene>
    <name evidence="3" type="ORF">Z519_08634</name>
</gene>
<accession>A0A0D2ELG6</accession>
<evidence type="ECO:0000256" key="1">
    <source>
        <dbReference type="SAM" id="MobiDB-lite"/>
    </source>
</evidence>
<evidence type="ECO:0000313" key="3">
    <source>
        <dbReference type="EMBL" id="KIW90851.1"/>
    </source>
</evidence>
<evidence type="ECO:0000259" key="2">
    <source>
        <dbReference type="Pfam" id="PF24476"/>
    </source>
</evidence>
<name>A0A0D2ELG6_CLAB1</name>
<dbReference type="HOGENOM" id="CLU_1085871_0_0_1"/>
<organism evidence="3 4">
    <name type="scientific">Cladophialophora bantiana (strain ATCC 10958 / CBS 173.52 / CDC B-1940 / NIH 8579)</name>
    <name type="common">Xylohypha bantiana</name>
    <dbReference type="NCBI Taxonomy" id="1442370"/>
    <lineage>
        <taxon>Eukaryota</taxon>
        <taxon>Fungi</taxon>
        <taxon>Dikarya</taxon>
        <taxon>Ascomycota</taxon>
        <taxon>Pezizomycotina</taxon>
        <taxon>Eurotiomycetes</taxon>
        <taxon>Chaetothyriomycetidae</taxon>
        <taxon>Chaetothyriales</taxon>
        <taxon>Herpotrichiellaceae</taxon>
        <taxon>Cladophialophora</taxon>
    </lineage>
</organism>
<keyword evidence="4" id="KW-1185">Reference proteome</keyword>
<evidence type="ECO:0000313" key="4">
    <source>
        <dbReference type="Proteomes" id="UP000053789"/>
    </source>
</evidence>
<dbReference type="AlphaFoldDB" id="A0A0D2ELG6"/>
<dbReference type="GeneID" id="27701562"/>
<dbReference type="VEuPathDB" id="FungiDB:Z519_08634"/>
<protein>
    <recommendedName>
        <fullName evidence="2">DUF7580 domain-containing protein</fullName>
    </recommendedName>
</protein>
<reference evidence="3" key="1">
    <citation type="submission" date="2015-01" db="EMBL/GenBank/DDBJ databases">
        <title>The Genome Sequence of Cladophialophora bantiana CBS 173.52.</title>
        <authorList>
            <consortium name="The Broad Institute Genomics Platform"/>
            <person name="Cuomo C."/>
            <person name="de Hoog S."/>
            <person name="Gorbushina A."/>
            <person name="Stielow B."/>
            <person name="Teixiera M."/>
            <person name="Abouelleil A."/>
            <person name="Chapman S.B."/>
            <person name="Priest M."/>
            <person name="Young S.K."/>
            <person name="Wortman J."/>
            <person name="Nusbaum C."/>
            <person name="Birren B."/>
        </authorList>
    </citation>
    <scope>NUCLEOTIDE SEQUENCE [LARGE SCALE GENOMIC DNA]</scope>
    <source>
        <strain evidence="3">CBS 173.52</strain>
    </source>
</reference>
<feature type="compositionally biased region" description="Basic and acidic residues" evidence="1">
    <location>
        <begin position="1"/>
        <end position="10"/>
    </location>
</feature>
<feature type="region of interest" description="Disordered" evidence="1">
    <location>
        <begin position="1"/>
        <end position="30"/>
    </location>
</feature>
<feature type="domain" description="DUF7580" evidence="2">
    <location>
        <begin position="29"/>
        <end position="138"/>
    </location>
</feature>
<dbReference type="OrthoDB" id="206201at2759"/>
<dbReference type="RefSeq" id="XP_016617520.1">
    <property type="nucleotide sequence ID" value="XM_016766362.1"/>
</dbReference>
<dbReference type="Pfam" id="PF24476">
    <property type="entry name" value="DUF7580"/>
    <property type="match status" value="1"/>
</dbReference>